<dbReference type="Gene3D" id="1.10.155.10">
    <property type="entry name" value="Chemotaxis receptor methyltransferase CheR, N-terminal domain"/>
    <property type="match status" value="1"/>
</dbReference>
<dbReference type="InterPro" id="IPR050903">
    <property type="entry name" value="Bact_Chemotaxis_MeTrfase"/>
</dbReference>
<dbReference type="EC" id="2.1.1.80" evidence="2"/>
<evidence type="ECO:0000256" key="1">
    <source>
        <dbReference type="ARBA" id="ARBA00001541"/>
    </source>
</evidence>
<dbReference type="InterPro" id="IPR000780">
    <property type="entry name" value="CheR_MeTrfase"/>
</dbReference>
<dbReference type="PANTHER" id="PTHR24422">
    <property type="entry name" value="CHEMOTAXIS PROTEIN METHYLTRANSFERASE"/>
    <property type="match status" value="1"/>
</dbReference>
<dbReference type="GO" id="GO:0032259">
    <property type="term" value="P:methylation"/>
    <property type="evidence" value="ECO:0007669"/>
    <property type="project" value="UniProtKB-KW"/>
</dbReference>
<keyword evidence="8" id="KW-1185">Reference proteome</keyword>
<dbReference type="SMART" id="SM00138">
    <property type="entry name" value="MeTrc"/>
    <property type="match status" value="1"/>
</dbReference>
<keyword evidence="5" id="KW-0949">S-adenosyl-L-methionine</keyword>
<evidence type="ECO:0000256" key="3">
    <source>
        <dbReference type="ARBA" id="ARBA00022603"/>
    </source>
</evidence>
<dbReference type="InterPro" id="IPR029063">
    <property type="entry name" value="SAM-dependent_MTases_sf"/>
</dbReference>
<dbReference type="SUPFAM" id="SSF47757">
    <property type="entry name" value="Chemotaxis receptor methyltransferase CheR, N-terminal domain"/>
    <property type="match status" value="1"/>
</dbReference>
<dbReference type="PRINTS" id="PR00996">
    <property type="entry name" value="CHERMTFRASE"/>
</dbReference>
<organism evidence="7 8">
    <name type="scientific">Phenylobacterium kunshanense</name>
    <dbReference type="NCBI Taxonomy" id="1445034"/>
    <lineage>
        <taxon>Bacteria</taxon>
        <taxon>Pseudomonadati</taxon>
        <taxon>Pseudomonadota</taxon>
        <taxon>Alphaproteobacteria</taxon>
        <taxon>Caulobacterales</taxon>
        <taxon>Caulobacteraceae</taxon>
        <taxon>Phenylobacterium</taxon>
    </lineage>
</organism>
<evidence type="ECO:0000313" key="7">
    <source>
        <dbReference type="EMBL" id="RAK65045.1"/>
    </source>
</evidence>
<dbReference type="Gene3D" id="3.40.50.150">
    <property type="entry name" value="Vaccinia Virus protein VP39"/>
    <property type="match status" value="1"/>
</dbReference>
<dbReference type="SUPFAM" id="SSF53335">
    <property type="entry name" value="S-adenosyl-L-methionine-dependent methyltransferases"/>
    <property type="match status" value="1"/>
</dbReference>
<dbReference type="EMBL" id="QFYS01000005">
    <property type="protein sequence ID" value="RAK65045.1"/>
    <property type="molecule type" value="Genomic_DNA"/>
</dbReference>
<dbReference type="InterPro" id="IPR022642">
    <property type="entry name" value="CheR_C"/>
</dbReference>
<name>A0A328BEF7_9CAUL</name>
<dbReference type="AlphaFoldDB" id="A0A328BEF7"/>
<accession>A0A328BEF7</accession>
<evidence type="ECO:0000256" key="5">
    <source>
        <dbReference type="ARBA" id="ARBA00022691"/>
    </source>
</evidence>
<gene>
    <name evidence="7" type="ORF">DJ019_13405</name>
</gene>
<dbReference type="InterPro" id="IPR036804">
    <property type="entry name" value="CheR_N_sf"/>
</dbReference>
<dbReference type="PROSITE" id="PS50123">
    <property type="entry name" value="CHER"/>
    <property type="match status" value="1"/>
</dbReference>
<comment type="caution">
    <text evidence="7">The sequence shown here is derived from an EMBL/GenBank/DDBJ whole genome shotgun (WGS) entry which is preliminary data.</text>
</comment>
<protein>
    <recommendedName>
        <fullName evidence="2">protein-glutamate O-methyltransferase</fullName>
        <ecNumber evidence="2">2.1.1.80</ecNumber>
    </recommendedName>
</protein>
<proteinExistence type="predicted"/>
<dbReference type="InterPro" id="IPR022641">
    <property type="entry name" value="CheR_N"/>
</dbReference>
<evidence type="ECO:0000256" key="2">
    <source>
        <dbReference type="ARBA" id="ARBA00012534"/>
    </source>
</evidence>
<sequence>MEPTDRAFLADLCLQRAGLQVDPEKAYLIDSRIAPVARREGFASPRDFVDALRADPDGRMSWALVEALSQSETDFFRDRRVFVHLVDEVLPALAAAHGGQPVRVWSAACGAGQEIYSLAMMLADAPGTPTATELYASDLSERALEKAQAGLYSQFEIQRGLPARTLVRHFEKQGDSFVLSPRIRQMIRWRRVNLLDDLSRLGQFDLILCRHLLPQLAPGAQALVLAQLQRSLAPGGRLVLGLRDPTGDLVAVDPAFGVYAAPSEAARSAA</sequence>
<comment type="catalytic activity">
    <reaction evidence="1">
        <text>L-glutamyl-[protein] + S-adenosyl-L-methionine = [protein]-L-glutamate 5-O-methyl ester + S-adenosyl-L-homocysteine</text>
        <dbReference type="Rhea" id="RHEA:24452"/>
        <dbReference type="Rhea" id="RHEA-COMP:10208"/>
        <dbReference type="Rhea" id="RHEA-COMP:10311"/>
        <dbReference type="ChEBI" id="CHEBI:29973"/>
        <dbReference type="ChEBI" id="CHEBI:57856"/>
        <dbReference type="ChEBI" id="CHEBI:59789"/>
        <dbReference type="ChEBI" id="CHEBI:82795"/>
        <dbReference type="EC" id="2.1.1.80"/>
    </reaction>
</comment>
<reference evidence="7 8" key="1">
    <citation type="submission" date="2018-05" db="EMBL/GenBank/DDBJ databases">
        <authorList>
            <person name="Lanie J.A."/>
            <person name="Ng W.-L."/>
            <person name="Kazmierczak K.M."/>
            <person name="Andrzejewski T.M."/>
            <person name="Davidsen T.M."/>
            <person name="Wayne K.J."/>
            <person name="Tettelin H."/>
            <person name="Glass J.I."/>
            <person name="Rusch D."/>
            <person name="Podicherti R."/>
            <person name="Tsui H.-C.T."/>
            <person name="Winkler M.E."/>
        </authorList>
    </citation>
    <scope>NUCLEOTIDE SEQUENCE [LARGE SCALE GENOMIC DNA]</scope>
    <source>
        <strain evidence="7 8">BUT-10</strain>
    </source>
</reference>
<evidence type="ECO:0000259" key="6">
    <source>
        <dbReference type="PROSITE" id="PS50123"/>
    </source>
</evidence>
<dbReference type="Pfam" id="PF01739">
    <property type="entry name" value="CheR"/>
    <property type="match status" value="1"/>
</dbReference>
<keyword evidence="3" id="KW-0489">Methyltransferase</keyword>
<dbReference type="CDD" id="cd02440">
    <property type="entry name" value="AdoMet_MTases"/>
    <property type="match status" value="1"/>
</dbReference>
<keyword evidence="4" id="KW-0808">Transferase</keyword>
<dbReference type="Pfam" id="PF03705">
    <property type="entry name" value="CheR_N"/>
    <property type="match status" value="1"/>
</dbReference>
<dbReference type="Proteomes" id="UP000249524">
    <property type="component" value="Unassembled WGS sequence"/>
</dbReference>
<dbReference type="GO" id="GO:0008983">
    <property type="term" value="F:protein-glutamate O-methyltransferase activity"/>
    <property type="evidence" value="ECO:0007669"/>
    <property type="project" value="UniProtKB-EC"/>
</dbReference>
<feature type="domain" description="CheR-type methyltransferase" evidence="6">
    <location>
        <begin position="1"/>
        <end position="241"/>
    </location>
</feature>
<dbReference type="PANTHER" id="PTHR24422:SF21">
    <property type="entry name" value="CHEMOTAXIS PROTEIN METHYLTRANSFERASE 1"/>
    <property type="match status" value="1"/>
</dbReference>
<evidence type="ECO:0000256" key="4">
    <source>
        <dbReference type="ARBA" id="ARBA00022679"/>
    </source>
</evidence>
<evidence type="ECO:0000313" key="8">
    <source>
        <dbReference type="Proteomes" id="UP000249524"/>
    </source>
</evidence>
<dbReference type="OrthoDB" id="9816309at2"/>